<evidence type="ECO:0000313" key="3">
    <source>
        <dbReference type="EMBL" id="SFP63842.1"/>
    </source>
</evidence>
<dbReference type="OrthoDB" id="8116512at2"/>
<feature type="domain" description="HPt" evidence="2">
    <location>
        <begin position="22"/>
        <end position="109"/>
    </location>
</feature>
<dbReference type="STRING" id="441119.SAMN04488047_109166"/>
<gene>
    <name evidence="3" type="ORF">SAMN04488047_109166</name>
</gene>
<dbReference type="EMBL" id="FOXA01000009">
    <property type="protein sequence ID" value="SFP63842.1"/>
    <property type="molecule type" value="Genomic_DNA"/>
</dbReference>
<sequence>MTDTVRTDLERTMAGLRDHFLGGLEAAHADMQEKIVRLAGNTPRDGDLAALRDQVHRIAGIAPALELWTLAKAAAAADRRFIDAEEAEGDARDIAEEAVSLADTLCCEIGDILATLRNPSPPLATSCAS</sequence>
<dbReference type="InterPro" id="IPR036641">
    <property type="entry name" value="HPT_dom_sf"/>
</dbReference>
<dbReference type="Pfam" id="PF01627">
    <property type="entry name" value="Hpt"/>
    <property type="match status" value="1"/>
</dbReference>
<keyword evidence="4" id="KW-1185">Reference proteome</keyword>
<name>A0A1I5RZC0_9RHOB</name>
<reference evidence="3 4" key="1">
    <citation type="submission" date="2016-10" db="EMBL/GenBank/DDBJ databases">
        <authorList>
            <person name="de Groot N.N."/>
        </authorList>
    </citation>
    <scope>NUCLEOTIDE SEQUENCE [LARGE SCALE GENOMIC DNA]</scope>
    <source>
        <strain evidence="3 4">DSM 19547</strain>
    </source>
</reference>
<dbReference type="InterPro" id="IPR008207">
    <property type="entry name" value="Sig_transdc_His_kin_Hpt_dom"/>
</dbReference>
<dbReference type="Proteomes" id="UP000199356">
    <property type="component" value="Unassembled WGS sequence"/>
</dbReference>
<keyword evidence="1" id="KW-0902">Two-component regulatory system</keyword>
<dbReference type="GO" id="GO:0004672">
    <property type="term" value="F:protein kinase activity"/>
    <property type="evidence" value="ECO:0007669"/>
    <property type="project" value="UniProtKB-ARBA"/>
</dbReference>
<evidence type="ECO:0000256" key="1">
    <source>
        <dbReference type="ARBA" id="ARBA00023012"/>
    </source>
</evidence>
<dbReference type="GO" id="GO:0000160">
    <property type="term" value="P:phosphorelay signal transduction system"/>
    <property type="evidence" value="ECO:0007669"/>
    <property type="project" value="UniProtKB-KW"/>
</dbReference>
<organism evidence="3 4">
    <name type="scientific">Tranquillimonas alkanivorans</name>
    <dbReference type="NCBI Taxonomy" id="441119"/>
    <lineage>
        <taxon>Bacteria</taxon>
        <taxon>Pseudomonadati</taxon>
        <taxon>Pseudomonadota</taxon>
        <taxon>Alphaproteobacteria</taxon>
        <taxon>Rhodobacterales</taxon>
        <taxon>Roseobacteraceae</taxon>
        <taxon>Tranquillimonas</taxon>
    </lineage>
</organism>
<evidence type="ECO:0000313" key="4">
    <source>
        <dbReference type="Proteomes" id="UP000199356"/>
    </source>
</evidence>
<accession>A0A1I5RZC0</accession>
<evidence type="ECO:0000259" key="2">
    <source>
        <dbReference type="Pfam" id="PF01627"/>
    </source>
</evidence>
<protein>
    <recommendedName>
        <fullName evidence="2">HPt domain-containing protein</fullName>
    </recommendedName>
</protein>
<proteinExistence type="predicted"/>
<dbReference type="AlphaFoldDB" id="A0A1I5RZC0"/>
<dbReference type="RefSeq" id="WP_143096155.1">
    <property type="nucleotide sequence ID" value="NZ_FOXA01000009.1"/>
</dbReference>
<dbReference type="SUPFAM" id="SSF47226">
    <property type="entry name" value="Histidine-containing phosphotransfer domain, HPT domain"/>
    <property type="match status" value="1"/>
</dbReference>